<dbReference type="InterPro" id="IPR007046">
    <property type="entry name" value="RNA_pol_sigma_54_core-bd"/>
</dbReference>
<dbReference type="PRINTS" id="PR00045">
    <property type="entry name" value="SIGMA54FCT"/>
</dbReference>
<dbReference type="Proteomes" id="UP000094609">
    <property type="component" value="Chromosome"/>
</dbReference>
<dbReference type="InterPro" id="IPR038709">
    <property type="entry name" value="RpoN_core-bd_sf"/>
</dbReference>
<dbReference type="PIRSF" id="PIRSF000774">
    <property type="entry name" value="RpoN"/>
    <property type="match status" value="1"/>
</dbReference>
<dbReference type="Gene3D" id="1.10.10.1330">
    <property type="entry name" value="RNA polymerase sigma-54 factor, core-binding domain"/>
    <property type="match status" value="1"/>
</dbReference>
<keyword evidence="7" id="KW-0238">DNA-binding</keyword>
<dbReference type="GO" id="GO:0016987">
    <property type="term" value="F:sigma factor activity"/>
    <property type="evidence" value="ECO:0007669"/>
    <property type="project" value="UniProtKB-KW"/>
</dbReference>
<keyword evidence="2" id="KW-0240">DNA-directed RNA polymerase</keyword>
<dbReference type="PANTHER" id="PTHR32248">
    <property type="entry name" value="RNA POLYMERASE SIGMA-54 FACTOR"/>
    <property type="match status" value="1"/>
</dbReference>
<evidence type="ECO:0000313" key="11">
    <source>
        <dbReference type="EMBL" id="AOO65251.1"/>
    </source>
</evidence>
<dbReference type="GO" id="GO:0016779">
    <property type="term" value="F:nucleotidyltransferase activity"/>
    <property type="evidence" value="ECO:0007669"/>
    <property type="project" value="UniProtKB-KW"/>
</dbReference>
<evidence type="ECO:0000256" key="4">
    <source>
        <dbReference type="ARBA" id="ARBA00022695"/>
    </source>
</evidence>
<evidence type="ECO:0000256" key="6">
    <source>
        <dbReference type="ARBA" id="ARBA00023082"/>
    </source>
</evidence>
<dbReference type="Gene3D" id="1.10.10.60">
    <property type="entry name" value="Homeodomain-like"/>
    <property type="match status" value="1"/>
</dbReference>
<evidence type="ECO:0000256" key="2">
    <source>
        <dbReference type="ARBA" id="ARBA00022478"/>
    </source>
</evidence>
<evidence type="ECO:0000259" key="10">
    <source>
        <dbReference type="Pfam" id="PF04963"/>
    </source>
</evidence>
<dbReference type="AlphaFoldDB" id="A0A1D7TJR1"/>
<name>A0A1D7TJR1_9BACT</name>
<dbReference type="InterPro" id="IPR000394">
    <property type="entry name" value="RNA_pol_sigma_54"/>
</dbReference>
<keyword evidence="4" id="KW-0548">Nucleotidyltransferase</keyword>
<dbReference type="Pfam" id="PF04963">
    <property type="entry name" value="Sigma54_CBD"/>
    <property type="match status" value="1"/>
</dbReference>
<dbReference type="GO" id="GO:0006352">
    <property type="term" value="P:DNA-templated transcription initiation"/>
    <property type="evidence" value="ECO:0007669"/>
    <property type="project" value="InterPro"/>
</dbReference>
<feature type="domain" description="RNA polymerase sigma factor 54 DNA-binding" evidence="9">
    <location>
        <begin position="264"/>
        <end position="417"/>
    </location>
</feature>
<evidence type="ECO:0000313" key="12">
    <source>
        <dbReference type="Proteomes" id="UP000094609"/>
    </source>
</evidence>
<comment type="similarity">
    <text evidence="1">Belongs to the sigma-54 factor family.</text>
</comment>
<gene>
    <name evidence="11" type="ORF">SHALO_1476</name>
</gene>
<dbReference type="EMBL" id="CP017111">
    <property type="protein sequence ID" value="AOO65251.1"/>
    <property type="molecule type" value="Genomic_DNA"/>
</dbReference>
<dbReference type="InterPro" id="IPR007634">
    <property type="entry name" value="RNA_pol_sigma_54_DNA-bd"/>
</dbReference>
<dbReference type="GO" id="GO:0001216">
    <property type="term" value="F:DNA-binding transcription activator activity"/>
    <property type="evidence" value="ECO:0007669"/>
    <property type="project" value="InterPro"/>
</dbReference>
<dbReference type="NCBIfam" id="NF004602">
    <property type="entry name" value="PRK05932.2-4"/>
    <property type="match status" value="1"/>
</dbReference>
<dbReference type="Pfam" id="PF04552">
    <property type="entry name" value="Sigma54_DBD"/>
    <property type="match status" value="1"/>
</dbReference>
<evidence type="ECO:0000256" key="3">
    <source>
        <dbReference type="ARBA" id="ARBA00022679"/>
    </source>
</evidence>
<dbReference type="NCBIfam" id="TIGR02395">
    <property type="entry name" value="rpoN_sigma"/>
    <property type="match status" value="1"/>
</dbReference>
<dbReference type="PROSITE" id="PS00718">
    <property type="entry name" value="SIGMA54_2"/>
    <property type="match status" value="1"/>
</dbReference>
<evidence type="ECO:0000256" key="1">
    <source>
        <dbReference type="ARBA" id="ARBA00008798"/>
    </source>
</evidence>
<keyword evidence="8" id="KW-0804">Transcription</keyword>
<dbReference type="PATRIC" id="fig|1193502.14.peg.1495"/>
<dbReference type="STRING" id="1193502.SHALO_1476"/>
<keyword evidence="6" id="KW-0731">Sigma factor</keyword>
<protein>
    <submittedName>
        <fullName evidence="11">RNA polymerase sigma-54 factor RpoN</fullName>
    </submittedName>
</protein>
<dbReference type="PANTHER" id="PTHR32248:SF4">
    <property type="entry name" value="RNA POLYMERASE SIGMA-54 FACTOR"/>
    <property type="match status" value="1"/>
</dbReference>
<organism evidence="11 12">
    <name type="scientific">Sulfurospirillum halorespirans DSM 13726</name>
    <dbReference type="NCBI Taxonomy" id="1193502"/>
    <lineage>
        <taxon>Bacteria</taxon>
        <taxon>Pseudomonadati</taxon>
        <taxon>Campylobacterota</taxon>
        <taxon>Epsilonproteobacteria</taxon>
        <taxon>Campylobacterales</taxon>
        <taxon>Sulfurospirillaceae</taxon>
        <taxon>Sulfurospirillum</taxon>
    </lineage>
</organism>
<proteinExistence type="inferred from homology"/>
<evidence type="ECO:0000256" key="7">
    <source>
        <dbReference type="ARBA" id="ARBA00023125"/>
    </source>
</evidence>
<accession>A0A1D7TJR1</accession>
<dbReference type="RefSeq" id="WP_069478029.1">
    <property type="nucleotide sequence ID" value="NZ_CP017111.1"/>
</dbReference>
<dbReference type="GO" id="GO:0003677">
    <property type="term" value="F:DNA binding"/>
    <property type="evidence" value="ECO:0007669"/>
    <property type="project" value="UniProtKB-KW"/>
</dbReference>
<evidence type="ECO:0000256" key="5">
    <source>
        <dbReference type="ARBA" id="ARBA00023015"/>
    </source>
</evidence>
<feature type="domain" description="RNA polymerase sigma factor 54 core-binding" evidence="10">
    <location>
        <begin position="78"/>
        <end position="255"/>
    </location>
</feature>
<keyword evidence="5" id="KW-0805">Transcription regulation</keyword>
<evidence type="ECO:0000256" key="8">
    <source>
        <dbReference type="ARBA" id="ARBA00023163"/>
    </source>
</evidence>
<reference evidence="12" key="1">
    <citation type="submission" date="2016-08" db="EMBL/GenBank/DDBJ databases">
        <title>Complete genome sequence of the organohalide-respiring Epsilonproteobacterium Sulfurospirillum halorespirans.</title>
        <authorList>
            <person name="Goris T."/>
            <person name="Zimmermann J."/>
            <person name="Schenz B."/>
            <person name="Lemos M."/>
            <person name="Hackermueller J."/>
            <person name="Diekert G."/>
        </authorList>
    </citation>
    <scope>NUCLEOTIDE SEQUENCE [LARGE SCALE GENOMIC DNA]</scope>
    <source>
        <strain>DSM 13726</strain>
        <strain evidence="12">PCE-M2</strain>
    </source>
</reference>
<dbReference type="Pfam" id="PF00309">
    <property type="entry name" value="Sigma54_AID"/>
    <property type="match status" value="1"/>
</dbReference>
<dbReference type="GO" id="GO:0000428">
    <property type="term" value="C:DNA-directed RNA polymerase complex"/>
    <property type="evidence" value="ECO:0007669"/>
    <property type="project" value="UniProtKB-KW"/>
</dbReference>
<keyword evidence="12" id="KW-1185">Reference proteome</keyword>
<dbReference type="PROSITE" id="PS50044">
    <property type="entry name" value="SIGMA54_3"/>
    <property type="match status" value="1"/>
</dbReference>
<evidence type="ECO:0000259" key="9">
    <source>
        <dbReference type="Pfam" id="PF04552"/>
    </source>
</evidence>
<dbReference type="KEGG" id="shal:SHALO_1476"/>
<keyword evidence="3" id="KW-0808">Transferase</keyword>
<sequence>MKLRVSGTQTTKQKFSSTLRGWLPILQANLDSLVETLEPFVQENPFISVKSGSETPDKRFEKKNFFAEVAKTSVSDTIEALTLDKKSLFQALNEQINPPLFPTEKSQRIAYEIIENINSEGYFEAESLAEIAKKLDVKVDEVEKIRQRFAYLEPLGIGALDVKETFLFQLQDLSLDNELYAMTEKLIINFENIESFGKEPLFHEALNIIKRFRNPPAIDFLEDEKEVIPDIFIYDLAGAIEVRINDAYYPEVILDTEGLDVDHSFVSQKIKDAKDLIDALEMRKATLYKIGLMIVEYQYDFFFGKAIKPMKLKDLADDLGRNPSTISRAIAGKYLSCSRGVIPMKQFFATAVEEDISNSAIKEYMIELVKSESKLKPLSDIKLLELIEGKFNIKMVRRTITKYRQQFNIASSSERKKLYTLKF</sequence>